<dbReference type="EMBL" id="BPMK01000005">
    <property type="protein sequence ID" value="GIZ51376.1"/>
    <property type="molecule type" value="Genomic_DNA"/>
</dbReference>
<feature type="signal peptide" evidence="2">
    <location>
        <begin position="1"/>
        <end position="28"/>
    </location>
</feature>
<name>A0ABQ4Q2H0_9BURK</name>
<evidence type="ECO:0000313" key="4">
    <source>
        <dbReference type="Proteomes" id="UP000887222"/>
    </source>
</evidence>
<dbReference type="InterPro" id="IPR011250">
    <property type="entry name" value="OMP/PagP_B-barrel"/>
</dbReference>
<organism evidence="3 4">
    <name type="scientific">Noviherbaspirillum aridicola</name>
    <dbReference type="NCBI Taxonomy" id="2849687"/>
    <lineage>
        <taxon>Bacteria</taxon>
        <taxon>Pseudomonadati</taxon>
        <taxon>Pseudomonadota</taxon>
        <taxon>Betaproteobacteria</taxon>
        <taxon>Burkholderiales</taxon>
        <taxon>Oxalobacteraceae</taxon>
        <taxon>Noviherbaspirillum</taxon>
    </lineage>
</organism>
<dbReference type="Gene3D" id="2.40.160.20">
    <property type="match status" value="1"/>
</dbReference>
<gene>
    <name evidence="3" type="ORF">NCCP691_13900</name>
</gene>
<evidence type="ECO:0008006" key="5">
    <source>
        <dbReference type="Google" id="ProtNLM"/>
    </source>
</evidence>
<comment type="caution">
    <text evidence="3">The sequence shown here is derived from an EMBL/GenBank/DDBJ whole genome shotgun (WGS) entry which is preliminary data.</text>
</comment>
<feature type="chain" id="PRO_5045984150" description="Outer membrane protein beta-barrel domain-containing protein" evidence="2">
    <location>
        <begin position="29"/>
        <end position="244"/>
    </location>
</feature>
<comment type="subcellular location">
    <subcellularLocation>
        <location evidence="1">Cell outer membrane</location>
    </subcellularLocation>
</comment>
<reference evidence="3 4" key="1">
    <citation type="journal article" date="2022" name="Int. J. Syst. Evol. Microbiol.">
        <title>Noviherbaspirillum aridicola sp. nov., isolated from an arid soil in Pakistan.</title>
        <authorList>
            <person name="Khan I.U."/>
            <person name="Saqib M."/>
            <person name="Amin A."/>
            <person name="Hussain F."/>
            <person name="Li L."/>
            <person name="Liu Y.H."/>
            <person name="Fang B.Z."/>
            <person name="Ahmed I."/>
            <person name="Li W.J."/>
        </authorList>
    </citation>
    <scope>NUCLEOTIDE SEQUENCE [LARGE SCALE GENOMIC DNA]</scope>
    <source>
        <strain evidence="3 4">NCCP-691</strain>
    </source>
</reference>
<evidence type="ECO:0000256" key="2">
    <source>
        <dbReference type="SAM" id="SignalP"/>
    </source>
</evidence>
<accession>A0ABQ4Q2H0</accession>
<keyword evidence="4" id="KW-1185">Reference proteome</keyword>
<protein>
    <recommendedName>
        <fullName evidence="5">Outer membrane protein beta-barrel domain-containing protein</fullName>
    </recommendedName>
</protein>
<proteinExistence type="predicted"/>
<evidence type="ECO:0000313" key="3">
    <source>
        <dbReference type="EMBL" id="GIZ51376.1"/>
    </source>
</evidence>
<keyword evidence="2" id="KW-0732">Signal</keyword>
<dbReference type="SUPFAM" id="SSF56925">
    <property type="entry name" value="OMPA-like"/>
    <property type="match status" value="1"/>
</dbReference>
<evidence type="ECO:0000256" key="1">
    <source>
        <dbReference type="ARBA" id="ARBA00004442"/>
    </source>
</evidence>
<dbReference type="Proteomes" id="UP000887222">
    <property type="component" value="Unassembled WGS sequence"/>
</dbReference>
<sequence length="244" mass="25945">MGMSFMGQNKKCLAVVQAVCLYALAAGAAAENIFSVSSASPHHRPGELRLDGAIGLSMPGARDMTDGAPPSSYGLRFSHYPERHPNWGVGVDFTRYGSGNGIRSQDAERSLWQGALAPGATPLDRVTQRFDQPHGVNVLSVSGIYRWHGDGPAVGRLQPYVGLGLAWYRSNSDGTTPGFARPPAQEGSALGYHMMGGVRYHFTERAGAFFEAKFNSGNALHAVPGDADGSPRSYHAVAGVSYSF</sequence>